<dbReference type="OrthoDB" id="3038309at2759"/>
<dbReference type="SUPFAM" id="SSF49562">
    <property type="entry name" value="C2 domain (Calcium/lipid-binding domain, CaLB)"/>
    <property type="match status" value="1"/>
</dbReference>
<dbReference type="Pfam" id="PF24883">
    <property type="entry name" value="NPHP3_N"/>
    <property type="match status" value="1"/>
</dbReference>
<evidence type="ECO:0000259" key="2">
    <source>
        <dbReference type="PROSITE" id="PS50004"/>
    </source>
</evidence>
<keyword evidence="4" id="KW-1185">Reference proteome</keyword>
<dbReference type="EMBL" id="KL198091">
    <property type="protein sequence ID" value="KDQ08414.1"/>
    <property type="molecule type" value="Genomic_DNA"/>
</dbReference>
<reference evidence="4" key="1">
    <citation type="journal article" date="2014" name="Proc. Natl. Acad. Sci. U.S.A.">
        <title>Extensive sampling of basidiomycete genomes demonstrates inadequacy of the white-rot/brown-rot paradigm for wood decay fungi.</title>
        <authorList>
            <person name="Riley R."/>
            <person name="Salamov A.A."/>
            <person name="Brown D.W."/>
            <person name="Nagy L.G."/>
            <person name="Floudas D."/>
            <person name="Held B.W."/>
            <person name="Levasseur A."/>
            <person name="Lombard V."/>
            <person name="Morin E."/>
            <person name="Otillar R."/>
            <person name="Lindquist E.A."/>
            <person name="Sun H."/>
            <person name="LaButti K.M."/>
            <person name="Schmutz J."/>
            <person name="Jabbour D."/>
            <person name="Luo H."/>
            <person name="Baker S.E."/>
            <person name="Pisabarro A.G."/>
            <person name="Walton J.D."/>
            <person name="Blanchette R.A."/>
            <person name="Henrissat B."/>
            <person name="Martin F."/>
            <person name="Cullen D."/>
            <person name="Hibbett D.S."/>
            <person name="Grigoriev I.V."/>
        </authorList>
    </citation>
    <scope>NUCLEOTIDE SEQUENCE [LARGE SCALE GENOMIC DNA]</scope>
    <source>
        <strain evidence="4">FD-172 SS1</strain>
    </source>
</reference>
<evidence type="ECO:0000313" key="4">
    <source>
        <dbReference type="Proteomes" id="UP000027195"/>
    </source>
</evidence>
<dbReference type="InterPro" id="IPR000008">
    <property type="entry name" value="C2_dom"/>
</dbReference>
<organism evidence="3 4">
    <name type="scientific">Botryobasidium botryosum (strain FD-172 SS1)</name>
    <dbReference type="NCBI Taxonomy" id="930990"/>
    <lineage>
        <taxon>Eukaryota</taxon>
        <taxon>Fungi</taxon>
        <taxon>Dikarya</taxon>
        <taxon>Basidiomycota</taxon>
        <taxon>Agaricomycotina</taxon>
        <taxon>Agaricomycetes</taxon>
        <taxon>Cantharellales</taxon>
        <taxon>Botryobasidiaceae</taxon>
        <taxon>Botryobasidium</taxon>
    </lineage>
</organism>
<gene>
    <name evidence="3" type="ORF">BOTBODRAFT_37985</name>
</gene>
<dbReference type="InterPro" id="IPR056884">
    <property type="entry name" value="NPHP3-like_N"/>
</dbReference>
<name>A0A067LYU2_BOTB1</name>
<dbReference type="PROSITE" id="PS50004">
    <property type="entry name" value="C2"/>
    <property type="match status" value="1"/>
</dbReference>
<dbReference type="SUPFAM" id="SSF48452">
    <property type="entry name" value="TPR-like"/>
    <property type="match status" value="3"/>
</dbReference>
<dbReference type="SMART" id="SM00028">
    <property type="entry name" value="TPR"/>
    <property type="match status" value="5"/>
</dbReference>
<dbReference type="Pfam" id="PF00168">
    <property type="entry name" value="C2"/>
    <property type="match status" value="1"/>
</dbReference>
<dbReference type="InterPro" id="IPR011990">
    <property type="entry name" value="TPR-like_helical_dom_sf"/>
</dbReference>
<evidence type="ECO:0000256" key="1">
    <source>
        <dbReference type="ARBA" id="ARBA00022737"/>
    </source>
</evidence>
<dbReference type="AlphaFoldDB" id="A0A067LYU2"/>
<proteinExistence type="predicted"/>
<dbReference type="Proteomes" id="UP000027195">
    <property type="component" value="Unassembled WGS sequence"/>
</dbReference>
<dbReference type="HOGENOM" id="CLU_260430_0_0_1"/>
<protein>
    <recommendedName>
        <fullName evidence="2">C2 domain-containing protein</fullName>
    </recommendedName>
</protein>
<dbReference type="SUPFAM" id="SSF52540">
    <property type="entry name" value="P-loop containing nucleoside triphosphate hydrolases"/>
    <property type="match status" value="1"/>
</dbReference>
<sequence length="1174" mass="131065">MKISVLSASNLPPSPHRHADPKAFVVLTIADQIYRTKDAKRSKSPEWGEEFVLLEDDTSMLKFELKGVSGLVTSRKFRTEYIIGAATLKLKELREKQKRNLSSTGENSDLITLDLLTTFSSDPQPSITLRLHSSAAESSRELEATSELVSNIRHDVLEMQTGMMLPAVPTYLSDGASFTRNLAGDIESIKEVGAFYEKAITSVAAFAKLVDALAEIHPYVKAAWTVLSAGYKMAMAQKDRDDALVELLESMSTALNLVQRFDKTAVHSEDISVILQIAKKTNECALFIREYTRTKNFALRTVKGTFSNSGDEIARFQQDFVTLRRNLDTGAILSLTEGLSGVNELLYNVEECVKDVGRNVDRVAQAVLLDKLPCAEGASWDSAKVCLPNTRVALLDDVWQWIKSAETGDVAEILCLTGVAGSGKSAIAHTIARRCHEEGILASSFFFSRDTEGRNHPKKLLSTIARDLTRDPRIREHISLAIEADQSLATASLSRQFEHLIAEPCLQYPFSTPTVFVIDALDEGYTVELFKILHGGISRLPKTFRIFLTSREMEDIVIHLPQSTYVRFMTIDIDTEGGLADTRIYIQHGLGDMARTRHLGEGWPGQQLMDRLVSKSEGLIQWASAILQALENAYDPTRKLVTLLADTGTGLAPEKKMDEIYTRILQACDWGDDDFKRDYNLIMGAILAAKRPLSASALQSLNPTIPDVSKIISRAGALLTGWRHPEKPVRILHLSLRDFLTTRAQQSPFSICEEEHSRRLAYSCLTVLDEGLPVVKENQTSEELWYACEFWAAHITDIQPPVPTYLIKLLQRFVSTHVIAWMEVCASMGSFQSFHRARTWIQGTLPEEILLNVYANPRVARALHELTTRLFALERQEEAVAAGKDAVELYRLLANDGPAFDGRLADSLHILSVQLSYTGRRDDAFQAGSEAVQLYRQLASDHPAVYNSQLARALHDLAIRFAEMGRLEDAVMASRESMELQRQLRKECLTTNEPNDDFANCLNQLAYNLLGLGLQEDALTAAREAVKLHRQLEKDCPIAFHWHELANSLDTLSSCLSALGHHEEALAAIREAVELQRKPENKYSQSLSQRVYSPMFLNTLSITLSNLGRHEEALVAAKEAVELSRQLAIKLPALVNHRLAECLRNFSTSLRNVGQEDDARVAELEADELDRNIR</sequence>
<dbReference type="Gene3D" id="3.40.50.300">
    <property type="entry name" value="P-loop containing nucleotide triphosphate hydrolases"/>
    <property type="match status" value="1"/>
</dbReference>
<dbReference type="InParanoid" id="A0A067LYU2"/>
<dbReference type="InterPro" id="IPR027417">
    <property type="entry name" value="P-loop_NTPase"/>
</dbReference>
<dbReference type="InterPro" id="IPR019734">
    <property type="entry name" value="TPR_rpt"/>
</dbReference>
<dbReference type="Gene3D" id="1.25.40.10">
    <property type="entry name" value="Tetratricopeptide repeat domain"/>
    <property type="match status" value="3"/>
</dbReference>
<dbReference type="Pfam" id="PF13181">
    <property type="entry name" value="TPR_8"/>
    <property type="match status" value="1"/>
</dbReference>
<evidence type="ECO:0000313" key="3">
    <source>
        <dbReference type="EMBL" id="KDQ08414.1"/>
    </source>
</evidence>
<dbReference type="Pfam" id="PF13374">
    <property type="entry name" value="TPR_10"/>
    <property type="match status" value="2"/>
</dbReference>
<dbReference type="Gene3D" id="2.60.40.150">
    <property type="entry name" value="C2 domain"/>
    <property type="match status" value="1"/>
</dbReference>
<dbReference type="PANTHER" id="PTHR10039">
    <property type="entry name" value="AMELOGENIN"/>
    <property type="match status" value="1"/>
</dbReference>
<keyword evidence="1" id="KW-0677">Repeat</keyword>
<feature type="domain" description="C2" evidence="2">
    <location>
        <begin position="1"/>
        <end position="103"/>
    </location>
</feature>
<accession>A0A067LYU2</accession>
<dbReference type="SMART" id="SM00239">
    <property type="entry name" value="C2"/>
    <property type="match status" value="1"/>
</dbReference>
<dbReference type="CDD" id="cd00030">
    <property type="entry name" value="C2"/>
    <property type="match status" value="1"/>
</dbReference>
<dbReference type="STRING" id="930990.A0A067LYU2"/>
<dbReference type="InterPro" id="IPR035892">
    <property type="entry name" value="C2_domain_sf"/>
</dbReference>